<dbReference type="EMBL" id="JALJOR010000009">
    <property type="protein sequence ID" value="KAK9811422.1"/>
    <property type="molecule type" value="Genomic_DNA"/>
</dbReference>
<sequence>MHRGKREPWSVNTAVRVEYCCKRVVVWRLKAIQACQIGVASQGLLITFWACSLVLLWLKRARQNGWALPFLWCFLGLWYCWGIYAASADYVHLKHVHTETRHDAEEQERAVLFALIRLVLVVSDLLAVVALVVLQSYADPAAGADGDLEEPLLRHSSLERAAEAELELSKAGRRWQLMYGTLHYLWPDTTPLKLRFCFACILILIGRAVNLAVPVLYKNVVDVLSRVSHDTHANSGLSWPPLRTPGCLMKHVYTFNEVFWPWVGLYLLLYFLQGGSPGASVGLLSNLRQILWIPITQRAYRRVSMDVFKHLLFLDLNFHLHRKTGQIMRILDRGTSSIQTILAVVLFNVVPQVIDIVAACIYMASALQGWVALIVFVTVSSYIPITVLVTEWRGKIRKRMNALDNDKEARATDMLLNYETVKYFTGERLELRGYGQTIDRYQREEYLQMAVLNALNILQSCVIFGGLAAGLAVCVHGIAVGSLTVGDAVLFLTMMNQLYSPLNFFGSYYRQVQKGLIDMENMFEMLATVPKVRDIANASTLQVRGASVAFDGVTFGYSPEEPVLKGVSFSVDAGHTLALVGATGSGKSTILRLLLRFYDPESGAVRIDGQNIAHVTQLSLRGIIGVVPQDTVLFNETIAYNIGYGRPSASQEEIEHAAKVAHIHDAIMRFPKGYNTVVGERGLRLSGGEKQRVAFARVVLKNPAILILDEATSALDSLTERMIQASLAEVRQRCTTIIVAHRLSTVLDADQLLVLENGYVAEQGSHAELIAQAGLYATMWQRQQEGSFVGSFGDLAGLGHTNGNGAAFFGRFKPSNNTSKRSALVSEMSFDEGTEVDDRDSVDELVIGEHPPHEEAAGQRRATPPRHRRSRSETNSEA</sequence>
<gene>
    <name evidence="13" type="ORF">WJX72_003723</name>
</gene>
<protein>
    <submittedName>
        <fullName evidence="13">Uncharacterized protein</fullName>
    </submittedName>
</protein>
<keyword evidence="3 10" id="KW-0812">Transmembrane</keyword>
<evidence type="ECO:0000256" key="2">
    <source>
        <dbReference type="ARBA" id="ARBA00022448"/>
    </source>
</evidence>
<dbReference type="PROSITE" id="PS00211">
    <property type="entry name" value="ABC_TRANSPORTER_1"/>
    <property type="match status" value="1"/>
</dbReference>
<dbReference type="GO" id="GO:0016020">
    <property type="term" value="C:membrane"/>
    <property type="evidence" value="ECO:0007669"/>
    <property type="project" value="UniProtKB-SubCell"/>
</dbReference>
<dbReference type="Pfam" id="PF00664">
    <property type="entry name" value="ABC_membrane"/>
    <property type="match status" value="1"/>
</dbReference>
<evidence type="ECO:0000256" key="9">
    <source>
        <dbReference type="SAM" id="MobiDB-lite"/>
    </source>
</evidence>
<evidence type="ECO:0000256" key="3">
    <source>
        <dbReference type="ARBA" id="ARBA00022692"/>
    </source>
</evidence>
<dbReference type="CDD" id="cd03253">
    <property type="entry name" value="ABCC_ATM1_transporter"/>
    <property type="match status" value="1"/>
</dbReference>
<reference evidence="13 14" key="1">
    <citation type="journal article" date="2024" name="Nat. Commun.">
        <title>Phylogenomics reveals the evolutionary origins of lichenization in chlorophyte algae.</title>
        <authorList>
            <person name="Puginier C."/>
            <person name="Libourel C."/>
            <person name="Otte J."/>
            <person name="Skaloud P."/>
            <person name="Haon M."/>
            <person name="Grisel S."/>
            <person name="Petersen M."/>
            <person name="Berrin J.G."/>
            <person name="Delaux P.M."/>
            <person name="Dal Grande F."/>
            <person name="Keller J."/>
        </authorList>
    </citation>
    <scope>NUCLEOTIDE SEQUENCE [LARGE SCALE GENOMIC DNA]</scope>
    <source>
        <strain evidence="13 14">SAG 2043</strain>
    </source>
</reference>
<evidence type="ECO:0000256" key="10">
    <source>
        <dbReference type="SAM" id="Phobius"/>
    </source>
</evidence>
<keyword evidence="2" id="KW-0813">Transport</keyword>
<dbReference type="InterPro" id="IPR017871">
    <property type="entry name" value="ABC_transporter-like_CS"/>
</dbReference>
<dbReference type="PANTHER" id="PTHR24221:SF654">
    <property type="entry name" value="ATP-BINDING CASSETTE SUB-FAMILY B MEMBER 6"/>
    <property type="match status" value="1"/>
</dbReference>
<keyword evidence="6 10" id="KW-1133">Transmembrane helix</keyword>
<dbReference type="GO" id="GO:0016887">
    <property type="term" value="F:ATP hydrolysis activity"/>
    <property type="evidence" value="ECO:0007669"/>
    <property type="project" value="InterPro"/>
</dbReference>
<comment type="similarity">
    <text evidence="8">Belongs to the ABC transporter superfamily. ABCB family. Heavy Metal importer (TC 3.A.1.210) subfamily.</text>
</comment>
<feature type="domain" description="ABC transmembrane type-1" evidence="12">
    <location>
        <begin position="198"/>
        <end position="514"/>
    </location>
</feature>
<organism evidence="13 14">
    <name type="scientific">[Myrmecia] bisecta</name>
    <dbReference type="NCBI Taxonomy" id="41462"/>
    <lineage>
        <taxon>Eukaryota</taxon>
        <taxon>Viridiplantae</taxon>
        <taxon>Chlorophyta</taxon>
        <taxon>core chlorophytes</taxon>
        <taxon>Trebouxiophyceae</taxon>
        <taxon>Trebouxiales</taxon>
        <taxon>Trebouxiaceae</taxon>
        <taxon>Myrmecia</taxon>
    </lineage>
</organism>
<dbReference type="Pfam" id="PF00005">
    <property type="entry name" value="ABC_tran"/>
    <property type="match status" value="1"/>
</dbReference>
<dbReference type="InterPro" id="IPR036640">
    <property type="entry name" value="ABC1_TM_sf"/>
</dbReference>
<evidence type="ECO:0000313" key="13">
    <source>
        <dbReference type="EMBL" id="KAK9811422.1"/>
    </source>
</evidence>
<dbReference type="InterPro" id="IPR003439">
    <property type="entry name" value="ABC_transporter-like_ATP-bd"/>
</dbReference>
<keyword evidence="14" id="KW-1185">Reference proteome</keyword>
<evidence type="ECO:0000256" key="4">
    <source>
        <dbReference type="ARBA" id="ARBA00022741"/>
    </source>
</evidence>
<comment type="caution">
    <text evidence="13">The sequence shown here is derived from an EMBL/GenBank/DDBJ whole genome shotgun (WGS) entry which is preliminary data.</text>
</comment>
<dbReference type="Proteomes" id="UP001489004">
    <property type="component" value="Unassembled WGS sequence"/>
</dbReference>
<dbReference type="Gene3D" id="1.20.1560.10">
    <property type="entry name" value="ABC transporter type 1, transmembrane domain"/>
    <property type="match status" value="1"/>
</dbReference>
<dbReference type="SUPFAM" id="SSF52540">
    <property type="entry name" value="P-loop containing nucleoside triphosphate hydrolases"/>
    <property type="match status" value="1"/>
</dbReference>
<feature type="compositionally biased region" description="Acidic residues" evidence="9">
    <location>
        <begin position="829"/>
        <end position="843"/>
    </location>
</feature>
<dbReference type="SMART" id="SM00382">
    <property type="entry name" value="AAA"/>
    <property type="match status" value="1"/>
</dbReference>
<dbReference type="InterPro" id="IPR011527">
    <property type="entry name" value="ABC1_TM_dom"/>
</dbReference>
<dbReference type="InterPro" id="IPR027417">
    <property type="entry name" value="P-loop_NTPase"/>
</dbReference>
<feature type="transmembrane region" description="Helical" evidence="10">
    <location>
        <begin position="37"/>
        <end position="58"/>
    </location>
</feature>
<feature type="region of interest" description="Disordered" evidence="9">
    <location>
        <begin position="829"/>
        <end position="878"/>
    </location>
</feature>
<dbReference type="PANTHER" id="PTHR24221">
    <property type="entry name" value="ATP-BINDING CASSETTE SUB-FAMILY B"/>
    <property type="match status" value="1"/>
</dbReference>
<keyword evidence="5" id="KW-0067">ATP-binding</keyword>
<dbReference type="FunFam" id="3.40.50.300:FF:000186">
    <property type="entry name" value="ATP-binding cassette sub-family B member 7, mitochondrial"/>
    <property type="match status" value="1"/>
</dbReference>
<feature type="transmembrane region" description="Helical" evidence="10">
    <location>
        <begin position="196"/>
        <end position="217"/>
    </location>
</feature>
<evidence type="ECO:0000256" key="8">
    <source>
        <dbReference type="ARBA" id="ARBA00024363"/>
    </source>
</evidence>
<evidence type="ECO:0000256" key="7">
    <source>
        <dbReference type="ARBA" id="ARBA00023136"/>
    </source>
</evidence>
<accession>A0AAW1PTZ0</accession>
<keyword evidence="4" id="KW-0547">Nucleotide-binding</keyword>
<feature type="transmembrane region" description="Helical" evidence="10">
    <location>
        <begin position="370"/>
        <end position="390"/>
    </location>
</feature>
<evidence type="ECO:0000256" key="1">
    <source>
        <dbReference type="ARBA" id="ARBA00004141"/>
    </source>
</evidence>
<dbReference type="Gene3D" id="3.40.50.300">
    <property type="entry name" value="P-loop containing nucleotide triphosphate hydrolases"/>
    <property type="match status" value="1"/>
</dbReference>
<comment type="subcellular location">
    <subcellularLocation>
        <location evidence="1">Membrane</location>
        <topology evidence="1">Multi-pass membrane protein</topology>
    </subcellularLocation>
</comment>
<proteinExistence type="inferred from homology"/>
<dbReference type="AlphaFoldDB" id="A0AAW1PTZ0"/>
<dbReference type="InterPro" id="IPR039421">
    <property type="entry name" value="Type_1_exporter"/>
</dbReference>
<dbReference type="PROSITE" id="PS50929">
    <property type="entry name" value="ABC_TM1F"/>
    <property type="match status" value="1"/>
</dbReference>
<dbReference type="SUPFAM" id="SSF90123">
    <property type="entry name" value="ABC transporter transmembrane region"/>
    <property type="match status" value="1"/>
</dbReference>
<keyword evidence="7 10" id="KW-0472">Membrane</keyword>
<feature type="domain" description="ABC transporter" evidence="11">
    <location>
        <begin position="548"/>
        <end position="782"/>
    </location>
</feature>
<dbReference type="GO" id="GO:0140359">
    <property type="term" value="F:ABC-type transporter activity"/>
    <property type="evidence" value="ECO:0007669"/>
    <property type="project" value="InterPro"/>
</dbReference>
<evidence type="ECO:0000256" key="6">
    <source>
        <dbReference type="ARBA" id="ARBA00022989"/>
    </source>
</evidence>
<evidence type="ECO:0000256" key="5">
    <source>
        <dbReference type="ARBA" id="ARBA00022840"/>
    </source>
</evidence>
<evidence type="ECO:0000313" key="14">
    <source>
        <dbReference type="Proteomes" id="UP001489004"/>
    </source>
</evidence>
<name>A0AAW1PTZ0_9CHLO</name>
<feature type="transmembrane region" description="Helical" evidence="10">
    <location>
        <begin position="259"/>
        <end position="284"/>
    </location>
</feature>
<evidence type="ECO:0000259" key="12">
    <source>
        <dbReference type="PROSITE" id="PS50929"/>
    </source>
</evidence>
<dbReference type="InterPro" id="IPR003593">
    <property type="entry name" value="AAA+_ATPase"/>
</dbReference>
<feature type="transmembrane region" description="Helical" evidence="10">
    <location>
        <begin position="111"/>
        <end position="134"/>
    </location>
</feature>
<feature type="transmembrane region" description="Helical" evidence="10">
    <location>
        <begin position="70"/>
        <end position="91"/>
    </location>
</feature>
<dbReference type="PROSITE" id="PS50893">
    <property type="entry name" value="ABC_TRANSPORTER_2"/>
    <property type="match status" value="1"/>
</dbReference>
<evidence type="ECO:0000259" key="11">
    <source>
        <dbReference type="PROSITE" id="PS50893"/>
    </source>
</evidence>
<dbReference type="CDD" id="cd18581">
    <property type="entry name" value="ABC_6TM_ABCB6"/>
    <property type="match status" value="1"/>
</dbReference>
<feature type="transmembrane region" description="Helical" evidence="10">
    <location>
        <begin position="341"/>
        <end position="364"/>
    </location>
</feature>
<dbReference type="GO" id="GO:0005524">
    <property type="term" value="F:ATP binding"/>
    <property type="evidence" value="ECO:0007669"/>
    <property type="project" value="UniProtKB-KW"/>
</dbReference>